<keyword evidence="6 10" id="KW-0378">Hydrolase</keyword>
<dbReference type="InterPro" id="IPR050241">
    <property type="entry name" value="NAD-cap_RNA_hydrolase_NudC"/>
</dbReference>
<evidence type="ECO:0000256" key="6">
    <source>
        <dbReference type="ARBA" id="ARBA00022801"/>
    </source>
</evidence>
<dbReference type="GO" id="GO:0110153">
    <property type="term" value="F:RNA NAD-cap (NMN-forming) hydrolase activity"/>
    <property type="evidence" value="ECO:0007669"/>
    <property type="project" value="RHEA"/>
</dbReference>
<evidence type="ECO:0000256" key="9">
    <source>
        <dbReference type="ARBA" id="ARBA00023679"/>
    </source>
</evidence>
<dbReference type="InterPro" id="IPR020084">
    <property type="entry name" value="NUDIX_hydrolase_CS"/>
</dbReference>
<organism evidence="12 13">
    <name type="scientific">Aureimonas flava</name>
    <dbReference type="NCBI Taxonomy" id="2320271"/>
    <lineage>
        <taxon>Bacteria</taxon>
        <taxon>Pseudomonadati</taxon>
        <taxon>Pseudomonadota</taxon>
        <taxon>Alphaproteobacteria</taxon>
        <taxon>Hyphomicrobiales</taxon>
        <taxon>Aurantimonadaceae</taxon>
        <taxon>Aureimonas</taxon>
    </lineage>
</organism>
<dbReference type="Gene3D" id="3.90.79.20">
    <property type="match status" value="1"/>
</dbReference>
<dbReference type="SUPFAM" id="SSF55811">
    <property type="entry name" value="Nudix"/>
    <property type="match status" value="1"/>
</dbReference>
<keyword evidence="13" id="KW-1185">Reference proteome</keyword>
<evidence type="ECO:0000256" key="1">
    <source>
        <dbReference type="ARBA" id="ARBA00001946"/>
    </source>
</evidence>
<evidence type="ECO:0000313" key="12">
    <source>
        <dbReference type="EMBL" id="RIY00973.1"/>
    </source>
</evidence>
<accession>A0A3A1WIZ9</accession>
<sequence length="308" mass="33063">MTPADPPRLGYSRNPLRRDGELRNEASLAEALADPAARVYLTAGGQWLCRGDETPDPAFSVAEAAALAGDAAIELLLGHEGGAPRLAAAIAPREPDGDVAGWDLRALGMREVLPPEVEGQLAQAAHLLNWHASARFCGRCGAPTRSEAAGFRRRCTACGHLVFPRTDPVSIMLVHDGAGRCVLGRQPHFAPGMWSCLAGFVEAGETLEDAVRRETLEEAGLAVDEVRYHSSQPWPFPGSLMIGCIARSPHGPIAFDATELEDCRWFDRAEVRAMMENRHPEGLVAPARFAIAHHLLAAFASGNELSSK</sequence>
<protein>
    <recommendedName>
        <fullName evidence="4">NAD(+) diphosphatase</fullName>
        <ecNumber evidence="4">3.6.1.22</ecNumber>
    </recommendedName>
</protein>
<dbReference type="PROSITE" id="PS51462">
    <property type="entry name" value="NUDIX"/>
    <property type="match status" value="1"/>
</dbReference>
<evidence type="ECO:0000259" key="11">
    <source>
        <dbReference type="PROSITE" id="PS51462"/>
    </source>
</evidence>
<evidence type="ECO:0000256" key="5">
    <source>
        <dbReference type="ARBA" id="ARBA00022723"/>
    </source>
</evidence>
<dbReference type="GO" id="GO:0005829">
    <property type="term" value="C:cytosol"/>
    <property type="evidence" value="ECO:0007669"/>
    <property type="project" value="TreeGrafter"/>
</dbReference>
<evidence type="ECO:0000256" key="7">
    <source>
        <dbReference type="ARBA" id="ARBA00022842"/>
    </source>
</evidence>
<dbReference type="InterPro" id="IPR000086">
    <property type="entry name" value="NUDIX_hydrolase_dom"/>
</dbReference>
<dbReference type="GO" id="GO:0035529">
    <property type="term" value="F:NADH pyrophosphatase activity"/>
    <property type="evidence" value="ECO:0007669"/>
    <property type="project" value="TreeGrafter"/>
</dbReference>
<dbReference type="NCBIfam" id="NF001299">
    <property type="entry name" value="PRK00241.1"/>
    <property type="match status" value="1"/>
</dbReference>
<evidence type="ECO:0000256" key="2">
    <source>
        <dbReference type="ARBA" id="ARBA00001947"/>
    </source>
</evidence>
<evidence type="ECO:0000256" key="3">
    <source>
        <dbReference type="ARBA" id="ARBA00009595"/>
    </source>
</evidence>
<dbReference type="GO" id="GO:0019677">
    <property type="term" value="P:NAD+ catabolic process"/>
    <property type="evidence" value="ECO:0007669"/>
    <property type="project" value="TreeGrafter"/>
</dbReference>
<comment type="cofactor">
    <cofactor evidence="2">
        <name>Zn(2+)</name>
        <dbReference type="ChEBI" id="CHEBI:29105"/>
    </cofactor>
</comment>
<dbReference type="PRINTS" id="PR00502">
    <property type="entry name" value="NUDIXFAMILY"/>
</dbReference>
<dbReference type="Pfam" id="PF00293">
    <property type="entry name" value="NUDIX"/>
    <property type="match status" value="1"/>
</dbReference>
<dbReference type="InterPro" id="IPR015375">
    <property type="entry name" value="NADH_PPase-like_N"/>
</dbReference>
<dbReference type="GO" id="GO:0046872">
    <property type="term" value="F:metal ion binding"/>
    <property type="evidence" value="ECO:0007669"/>
    <property type="project" value="UniProtKB-KW"/>
</dbReference>
<dbReference type="Pfam" id="PF09296">
    <property type="entry name" value="NUDIX-like"/>
    <property type="match status" value="1"/>
</dbReference>
<comment type="cofactor">
    <cofactor evidence="1">
        <name>Mg(2+)</name>
        <dbReference type="ChEBI" id="CHEBI:18420"/>
    </cofactor>
</comment>
<name>A0A3A1WIZ9_9HYPH</name>
<dbReference type="PANTHER" id="PTHR42904:SF6">
    <property type="entry name" value="NAD-CAPPED RNA HYDROLASE NUDT12"/>
    <property type="match status" value="1"/>
</dbReference>
<feature type="domain" description="Nudix hydrolase" evidence="11">
    <location>
        <begin position="164"/>
        <end position="290"/>
    </location>
</feature>
<keyword evidence="7" id="KW-0460">Magnesium</keyword>
<keyword evidence="8" id="KW-0520">NAD</keyword>
<reference evidence="13" key="1">
    <citation type="submission" date="2018-09" db="EMBL/GenBank/DDBJ databases">
        <authorList>
            <person name="Tuo L."/>
        </authorList>
    </citation>
    <scope>NUCLEOTIDE SEQUENCE [LARGE SCALE GENOMIC DNA]</scope>
    <source>
        <strain evidence="13">M2BS4Y-1</strain>
    </source>
</reference>
<dbReference type="InterPro" id="IPR049734">
    <property type="entry name" value="NudC-like_C"/>
</dbReference>
<dbReference type="InterPro" id="IPR015376">
    <property type="entry name" value="Znr_NADH_PPase"/>
</dbReference>
<comment type="similarity">
    <text evidence="3">Belongs to the Nudix hydrolase family. NudC subfamily.</text>
</comment>
<dbReference type="InterPro" id="IPR020476">
    <property type="entry name" value="Nudix_hydrolase"/>
</dbReference>
<dbReference type="AlphaFoldDB" id="A0A3A1WIZ9"/>
<dbReference type="Proteomes" id="UP000265750">
    <property type="component" value="Unassembled WGS sequence"/>
</dbReference>
<gene>
    <name evidence="12" type="ORF">D3218_11300</name>
</gene>
<dbReference type="EMBL" id="QYRN01000005">
    <property type="protein sequence ID" value="RIY00973.1"/>
    <property type="molecule type" value="Genomic_DNA"/>
</dbReference>
<dbReference type="Gene3D" id="3.90.79.10">
    <property type="entry name" value="Nucleoside Triphosphate Pyrophosphohydrolase"/>
    <property type="match status" value="1"/>
</dbReference>
<evidence type="ECO:0000313" key="13">
    <source>
        <dbReference type="Proteomes" id="UP000265750"/>
    </source>
</evidence>
<keyword evidence="5" id="KW-0479">Metal-binding</keyword>
<dbReference type="InterPro" id="IPR015797">
    <property type="entry name" value="NUDIX_hydrolase-like_dom_sf"/>
</dbReference>
<dbReference type="PANTHER" id="PTHR42904">
    <property type="entry name" value="NUDIX HYDROLASE, NUDC SUBFAMILY"/>
    <property type="match status" value="1"/>
</dbReference>
<comment type="caution">
    <text evidence="12">The sequence shown here is derived from an EMBL/GenBank/DDBJ whole genome shotgun (WGS) entry which is preliminary data.</text>
</comment>
<dbReference type="EC" id="3.6.1.22" evidence="4"/>
<dbReference type="Pfam" id="PF09297">
    <property type="entry name" value="Zn_ribbon_NUD"/>
    <property type="match status" value="1"/>
</dbReference>
<dbReference type="GO" id="GO:0006742">
    <property type="term" value="P:NADP+ catabolic process"/>
    <property type="evidence" value="ECO:0007669"/>
    <property type="project" value="TreeGrafter"/>
</dbReference>
<evidence type="ECO:0000256" key="8">
    <source>
        <dbReference type="ARBA" id="ARBA00023027"/>
    </source>
</evidence>
<comment type="catalytic activity">
    <reaction evidence="9">
        <text>a 5'-end NAD(+)-phospho-ribonucleoside in mRNA + H2O = a 5'-end phospho-adenosine-phospho-ribonucleoside in mRNA + beta-nicotinamide D-ribonucleotide + 2 H(+)</text>
        <dbReference type="Rhea" id="RHEA:60876"/>
        <dbReference type="Rhea" id="RHEA-COMP:15698"/>
        <dbReference type="Rhea" id="RHEA-COMP:15719"/>
        <dbReference type="ChEBI" id="CHEBI:14649"/>
        <dbReference type="ChEBI" id="CHEBI:15377"/>
        <dbReference type="ChEBI" id="CHEBI:15378"/>
        <dbReference type="ChEBI" id="CHEBI:144029"/>
        <dbReference type="ChEBI" id="CHEBI:144051"/>
    </reaction>
    <physiologicalReaction direction="left-to-right" evidence="9">
        <dbReference type="Rhea" id="RHEA:60877"/>
    </physiologicalReaction>
</comment>
<proteinExistence type="inferred from homology"/>
<dbReference type="CDD" id="cd03429">
    <property type="entry name" value="NUDIX_NADH_pyrophosphatase_Nudt13"/>
    <property type="match status" value="1"/>
</dbReference>
<evidence type="ECO:0000256" key="10">
    <source>
        <dbReference type="RuleBase" id="RU003476"/>
    </source>
</evidence>
<dbReference type="OrthoDB" id="9791656at2"/>
<evidence type="ECO:0000256" key="4">
    <source>
        <dbReference type="ARBA" id="ARBA00012381"/>
    </source>
</evidence>
<dbReference type="RefSeq" id="WP_119540175.1">
    <property type="nucleotide sequence ID" value="NZ_QYRN01000005.1"/>
</dbReference>
<dbReference type="PROSITE" id="PS00893">
    <property type="entry name" value="NUDIX_BOX"/>
    <property type="match status" value="1"/>
</dbReference>